<proteinExistence type="predicted"/>
<reference evidence="1 2" key="2">
    <citation type="submission" date="2018-11" db="EMBL/GenBank/DDBJ databases">
        <authorList>
            <consortium name="Pathogen Informatics"/>
        </authorList>
    </citation>
    <scope>NUCLEOTIDE SEQUENCE [LARGE SCALE GENOMIC DNA]</scope>
</reference>
<sequence>MIESSDQQSSDRAIECRVIFLRRNPCDGQHITLGRIVLCIESLVRTRRFFWKNQLRTVICITLYQRIFSNLCLTI</sequence>
<evidence type="ECO:0000313" key="1">
    <source>
        <dbReference type="EMBL" id="VDO54971.1"/>
    </source>
</evidence>
<protein>
    <submittedName>
        <fullName evidence="1 3">Uncharacterized protein</fullName>
    </submittedName>
</protein>
<dbReference type="EMBL" id="UZAG01022858">
    <property type="protein sequence ID" value="VDO54971.1"/>
    <property type="molecule type" value="Genomic_DNA"/>
</dbReference>
<dbReference type="WBParaSite" id="BTMF_0001765201-mRNA-1">
    <property type="protein sequence ID" value="BTMF_0001765201-mRNA-1"/>
    <property type="gene ID" value="BTMF_0001765201"/>
</dbReference>
<evidence type="ECO:0000313" key="3">
    <source>
        <dbReference type="WBParaSite" id="BTMF_0001765201-mRNA-1"/>
    </source>
</evidence>
<gene>
    <name evidence="1" type="ORF">BTMF_LOCUS15619</name>
</gene>
<accession>A0A0R3RC83</accession>
<dbReference type="Proteomes" id="UP000280834">
    <property type="component" value="Unassembled WGS sequence"/>
</dbReference>
<keyword evidence="2" id="KW-1185">Reference proteome</keyword>
<evidence type="ECO:0000313" key="2">
    <source>
        <dbReference type="Proteomes" id="UP000280834"/>
    </source>
</evidence>
<organism evidence="3">
    <name type="scientific">Brugia timori</name>
    <dbReference type="NCBI Taxonomy" id="42155"/>
    <lineage>
        <taxon>Eukaryota</taxon>
        <taxon>Metazoa</taxon>
        <taxon>Ecdysozoa</taxon>
        <taxon>Nematoda</taxon>
        <taxon>Chromadorea</taxon>
        <taxon>Rhabditida</taxon>
        <taxon>Spirurina</taxon>
        <taxon>Spiruromorpha</taxon>
        <taxon>Filarioidea</taxon>
        <taxon>Onchocercidae</taxon>
        <taxon>Brugia</taxon>
    </lineage>
</organism>
<dbReference type="AlphaFoldDB" id="A0A0R3RC83"/>
<reference evidence="3" key="1">
    <citation type="submission" date="2017-02" db="UniProtKB">
        <authorList>
            <consortium name="WormBaseParasite"/>
        </authorList>
    </citation>
    <scope>IDENTIFICATION</scope>
</reference>
<name>A0A0R3RC83_9BILA</name>